<accession>N1PNR2</accession>
<dbReference type="AlphaFoldDB" id="N1PNR2"/>
<dbReference type="STRING" id="675120.N1PNR2"/>
<dbReference type="PANTHER" id="PTHR38797">
    <property type="entry name" value="NUCLEAR PORE COMPLEX PROTEIN NUP85-RELATED"/>
    <property type="match status" value="1"/>
</dbReference>
<reference evidence="2" key="1">
    <citation type="journal article" date="2012" name="PLoS Genet.">
        <title>The genomes of the fungal plant pathogens Cladosporium fulvum and Dothistroma septosporum reveal adaptation to different hosts and lifestyles but also signatures of common ancestry.</title>
        <authorList>
            <person name="de Wit P.J.G.M."/>
            <person name="van der Burgt A."/>
            <person name="Oekmen B."/>
            <person name="Stergiopoulos I."/>
            <person name="Abd-Elsalam K.A."/>
            <person name="Aerts A.L."/>
            <person name="Bahkali A.H."/>
            <person name="Beenen H.G."/>
            <person name="Chettri P."/>
            <person name="Cox M.P."/>
            <person name="Datema E."/>
            <person name="de Vries R.P."/>
            <person name="Dhillon B."/>
            <person name="Ganley A.R."/>
            <person name="Griffiths S.A."/>
            <person name="Guo Y."/>
            <person name="Hamelin R.C."/>
            <person name="Henrissat B."/>
            <person name="Kabir M.S."/>
            <person name="Jashni M.K."/>
            <person name="Kema G."/>
            <person name="Klaubauf S."/>
            <person name="Lapidus A."/>
            <person name="Levasseur A."/>
            <person name="Lindquist E."/>
            <person name="Mehrabi R."/>
            <person name="Ohm R.A."/>
            <person name="Owen T.J."/>
            <person name="Salamov A."/>
            <person name="Schwelm A."/>
            <person name="Schijlen E."/>
            <person name="Sun H."/>
            <person name="van den Burg H.A."/>
            <person name="van Ham R.C.H.J."/>
            <person name="Zhang S."/>
            <person name="Goodwin S.B."/>
            <person name="Grigoriev I.V."/>
            <person name="Collemare J."/>
            <person name="Bradshaw R.E."/>
        </authorList>
    </citation>
    <scope>NUCLEOTIDE SEQUENCE [LARGE SCALE GENOMIC DNA]</scope>
    <source>
        <strain evidence="2">NZE10 / CBS 128990</strain>
    </source>
</reference>
<dbReference type="InterPro" id="IPR022085">
    <property type="entry name" value="OpdG"/>
</dbReference>
<dbReference type="Proteomes" id="UP000016933">
    <property type="component" value="Unassembled WGS sequence"/>
</dbReference>
<evidence type="ECO:0000313" key="2">
    <source>
        <dbReference type="Proteomes" id="UP000016933"/>
    </source>
</evidence>
<dbReference type="OrthoDB" id="3350591at2759"/>
<reference evidence="1 2" key="2">
    <citation type="journal article" date="2012" name="PLoS Pathog.">
        <title>Diverse lifestyles and strategies of plant pathogenesis encoded in the genomes of eighteen Dothideomycetes fungi.</title>
        <authorList>
            <person name="Ohm R.A."/>
            <person name="Feau N."/>
            <person name="Henrissat B."/>
            <person name="Schoch C.L."/>
            <person name="Horwitz B.A."/>
            <person name="Barry K.W."/>
            <person name="Condon B.J."/>
            <person name="Copeland A.C."/>
            <person name="Dhillon B."/>
            <person name="Glaser F."/>
            <person name="Hesse C.N."/>
            <person name="Kosti I."/>
            <person name="LaButti K."/>
            <person name="Lindquist E.A."/>
            <person name="Lucas S."/>
            <person name="Salamov A.A."/>
            <person name="Bradshaw R.E."/>
            <person name="Ciuffetti L."/>
            <person name="Hamelin R.C."/>
            <person name="Kema G.H.J."/>
            <person name="Lawrence C."/>
            <person name="Scott J.A."/>
            <person name="Spatafora J.W."/>
            <person name="Turgeon B.G."/>
            <person name="de Wit P.J.G.M."/>
            <person name="Zhong S."/>
            <person name="Goodwin S.B."/>
            <person name="Grigoriev I.V."/>
        </authorList>
    </citation>
    <scope>NUCLEOTIDE SEQUENCE [LARGE SCALE GENOMIC DNA]</scope>
    <source>
        <strain evidence="2">NZE10 / CBS 128990</strain>
    </source>
</reference>
<dbReference type="HOGENOM" id="CLU_035263_1_1_1"/>
<protein>
    <submittedName>
        <fullName evidence="1">Uncharacterized protein</fullName>
    </submittedName>
</protein>
<dbReference type="OMA" id="WINQNAF"/>
<dbReference type="PANTHER" id="PTHR38797:SF4">
    <property type="entry name" value="NUCLEAR PORE COMPLEX PROTEIN NUP85"/>
    <property type="match status" value="1"/>
</dbReference>
<sequence>MPQAGLSGSQTVQQSKQHEAVRGFVSGSLNLETALEKFCAPVEKGWKSSKDAEEVEEHLSLSWQSLVAAAATTSFTEASQQKLVDFVMTLQERSVLEKDGQVCQVQGMTVWDDLPTFGWKIRDAWNLTPDEGSDQSSKDQWINLNAFAASLVASAHSQTADTPDLTLFGLWTIRSALEESHKVPDVALAAAAAWFVFAAPTLADLCREEKSFEGKVAKPGSAHSDQDWTGYSMARWESWKQKLDQQENSVSDSTAKQLMEQAVEAVSEVKQ</sequence>
<proteinExistence type="predicted"/>
<dbReference type="EMBL" id="KB446538">
    <property type="protein sequence ID" value="EME45056.1"/>
    <property type="molecule type" value="Genomic_DNA"/>
</dbReference>
<keyword evidence="2" id="KW-1185">Reference proteome</keyword>
<name>N1PNR2_DOTSN</name>
<dbReference type="InterPro" id="IPR053204">
    <property type="entry name" value="Oxopyrrolidines_Biosynth-assoc"/>
</dbReference>
<evidence type="ECO:0000313" key="1">
    <source>
        <dbReference type="EMBL" id="EME45056.1"/>
    </source>
</evidence>
<dbReference type="Pfam" id="PF12311">
    <property type="entry name" value="DUF3632"/>
    <property type="match status" value="1"/>
</dbReference>
<dbReference type="eggNOG" id="ENOG502S6XE">
    <property type="taxonomic scope" value="Eukaryota"/>
</dbReference>
<gene>
    <name evidence="1" type="ORF">DOTSEDRAFT_70930</name>
</gene>
<organism evidence="1 2">
    <name type="scientific">Dothistroma septosporum (strain NZE10 / CBS 128990)</name>
    <name type="common">Red band needle blight fungus</name>
    <name type="synonym">Mycosphaerella pini</name>
    <dbReference type="NCBI Taxonomy" id="675120"/>
    <lineage>
        <taxon>Eukaryota</taxon>
        <taxon>Fungi</taxon>
        <taxon>Dikarya</taxon>
        <taxon>Ascomycota</taxon>
        <taxon>Pezizomycotina</taxon>
        <taxon>Dothideomycetes</taxon>
        <taxon>Dothideomycetidae</taxon>
        <taxon>Mycosphaerellales</taxon>
        <taxon>Mycosphaerellaceae</taxon>
        <taxon>Dothistroma</taxon>
    </lineage>
</organism>